<dbReference type="RefSeq" id="XP_035544252.1">
    <property type="nucleotide sequence ID" value="XM_035688359.1"/>
</dbReference>
<dbReference type="InterPro" id="IPR003593">
    <property type="entry name" value="AAA+_ATPase"/>
</dbReference>
<dbReference type="InterPro" id="IPR027417">
    <property type="entry name" value="P-loop_NTPase"/>
</dbReference>
<keyword evidence="5" id="KW-1185">Reference proteome</keyword>
<comment type="similarity">
    <text evidence="1">Belongs to the AAA ATPase family.</text>
</comment>
<evidence type="ECO:0000313" key="6">
    <source>
        <dbReference type="RefSeq" id="XP_035544252.1"/>
    </source>
</evidence>
<dbReference type="CDD" id="cd19481">
    <property type="entry name" value="RecA-like_protease"/>
    <property type="match status" value="1"/>
</dbReference>
<dbReference type="SUPFAM" id="SSF52540">
    <property type="entry name" value="P-loop containing nucleoside triphosphate hydrolases"/>
    <property type="match status" value="1"/>
</dbReference>
<dbReference type="Gene3D" id="1.10.8.60">
    <property type="match status" value="1"/>
</dbReference>
<dbReference type="GO" id="GO:0005524">
    <property type="term" value="F:ATP binding"/>
    <property type="evidence" value="ECO:0007669"/>
    <property type="project" value="UniProtKB-KW"/>
</dbReference>
<dbReference type="Pfam" id="PF00004">
    <property type="entry name" value="AAA"/>
    <property type="match status" value="1"/>
</dbReference>
<dbReference type="GO" id="GO:0043161">
    <property type="term" value="P:proteasome-mediated ubiquitin-dependent protein catabolic process"/>
    <property type="evidence" value="ECO:0000318"/>
    <property type="project" value="GO_Central"/>
</dbReference>
<protein>
    <submittedName>
        <fullName evidence="6">Uncharacterized protein LOC108997703 isoform X1</fullName>
    </submittedName>
</protein>
<dbReference type="GO" id="GO:0008540">
    <property type="term" value="C:proteasome regulatory particle, base subcomplex"/>
    <property type="evidence" value="ECO:0000318"/>
    <property type="project" value="GO_Central"/>
</dbReference>
<dbReference type="GO" id="GO:0016887">
    <property type="term" value="F:ATP hydrolysis activity"/>
    <property type="evidence" value="ECO:0007669"/>
    <property type="project" value="InterPro"/>
</dbReference>
<dbReference type="OrthoDB" id="5925at2759"/>
<dbReference type="InParanoid" id="A0A6P9ENU8"/>
<proteinExistence type="inferred from homology"/>
<dbReference type="InterPro" id="IPR003959">
    <property type="entry name" value="ATPase_AAA_core"/>
</dbReference>
<keyword evidence="3" id="KW-0067">ATP-binding</keyword>
<dbReference type="GeneID" id="108997703"/>
<dbReference type="GO" id="GO:0036402">
    <property type="term" value="F:proteasome-activating activity"/>
    <property type="evidence" value="ECO:0000318"/>
    <property type="project" value="GO_Central"/>
</dbReference>
<keyword evidence="2" id="KW-0547">Nucleotide-binding</keyword>
<dbReference type="SMART" id="SM00382">
    <property type="entry name" value="AAA"/>
    <property type="match status" value="1"/>
</dbReference>
<dbReference type="InterPro" id="IPR050221">
    <property type="entry name" value="26S_Proteasome_ATPase"/>
</dbReference>
<evidence type="ECO:0000256" key="3">
    <source>
        <dbReference type="ARBA" id="ARBA00022840"/>
    </source>
</evidence>
<organism evidence="5 6">
    <name type="scientific">Juglans regia</name>
    <name type="common">English walnut</name>
    <dbReference type="NCBI Taxonomy" id="51240"/>
    <lineage>
        <taxon>Eukaryota</taxon>
        <taxon>Viridiplantae</taxon>
        <taxon>Streptophyta</taxon>
        <taxon>Embryophyta</taxon>
        <taxon>Tracheophyta</taxon>
        <taxon>Spermatophyta</taxon>
        <taxon>Magnoliopsida</taxon>
        <taxon>eudicotyledons</taxon>
        <taxon>Gunneridae</taxon>
        <taxon>Pentapetalae</taxon>
        <taxon>rosids</taxon>
        <taxon>fabids</taxon>
        <taxon>Fagales</taxon>
        <taxon>Juglandaceae</taxon>
        <taxon>Juglans</taxon>
    </lineage>
</organism>
<gene>
    <name evidence="6" type="primary">LOC108997703</name>
</gene>
<evidence type="ECO:0000256" key="1">
    <source>
        <dbReference type="ARBA" id="ARBA00006914"/>
    </source>
</evidence>
<evidence type="ECO:0000259" key="4">
    <source>
        <dbReference type="SMART" id="SM00382"/>
    </source>
</evidence>
<dbReference type="Proteomes" id="UP000235220">
    <property type="component" value="Chromosome 3"/>
</dbReference>
<dbReference type="AlphaFoldDB" id="A0A6P9ENU8"/>
<sequence>MAFLGRLVRASPAWRTLASPKTVTPLRSRSRVLPLRLYHITNHVGSTDHQSQSNASEVLPKRSAPDAWGPYSVFPFVLAGSFGVGVVESAYADGDEAAFKPPLPSESSPSYEVLEETAKKERQRIEELLRSKGMQRGSYPRFTVAVNGQKVTIKFQIPPACEVSQLIANLVSHLGLKVEDCGSSSDMLLRAWDSAVAWQLTLNPLEKRKEVEGDVGYSKDINSHNADLCILIFRSLVSSEKAGELQEIEFIKQGSLTPKELDAFVSVLELAGRKLAQKKTLERRPGEGTKWVPSAKNSVAEHKSSGVRIYGLDEPHGYSPNKEISWDNIAGYDQQKREIEDTILLALQSPKVYDDIARGTQHKFESNKPRAVLFEGPPGTGKTSCAHIIANQAGVPLFYVPLEFVLSKYNDESGRLLGRVFSLANAFSNGAIIFLDEIDSFAVARDSELYEATCRILSMLLRQIDGFEQSKKVVVIAATNRKQDLGPALISRFGSMITFGLPGHQNRQEIAAQYAKHLTKRELEEFATVTEAMSGRDIRDVCQQAERSWASKIIRGKVRKDGEGGGCLPPLQEYIAMTRRKSSLGIL</sequence>
<dbReference type="Gene3D" id="3.40.50.300">
    <property type="entry name" value="P-loop containing nucleotide triphosphate hydrolases"/>
    <property type="match status" value="1"/>
</dbReference>
<dbReference type="FunCoup" id="A0A6P9ENU8">
    <property type="interactions" value="372"/>
</dbReference>
<feature type="domain" description="AAA+ ATPase" evidence="4">
    <location>
        <begin position="368"/>
        <end position="503"/>
    </location>
</feature>
<name>A0A6P9ENU8_JUGRE</name>
<evidence type="ECO:0000256" key="2">
    <source>
        <dbReference type="ARBA" id="ARBA00022741"/>
    </source>
</evidence>
<accession>A0A6P9ENU8</accession>
<evidence type="ECO:0000313" key="5">
    <source>
        <dbReference type="Proteomes" id="UP000235220"/>
    </source>
</evidence>
<reference evidence="6" key="1">
    <citation type="submission" date="2025-08" db="UniProtKB">
        <authorList>
            <consortium name="RefSeq"/>
        </authorList>
    </citation>
    <scope>IDENTIFICATION</scope>
    <source>
        <tissue evidence="6">Leaves</tissue>
    </source>
</reference>
<dbReference type="PANTHER" id="PTHR23073">
    <property type="entry name" value="26S PROTEASOME REGULATORY SUBUNIT"/>
    <property type="match status" value="1"/>
</dbReference>